<protein>
    <submittedName>
        <fullName evidence="1 3">Uncharacterized protein</fullName>
    </submittedName>
</protein>
<accession>A0A183CUC8</accession>
<gene>
    <name evidence="1" type="ORF">GPUH_LOCUS69</name>
</gene>
<evidence type="ECO:0000313" key="2">
    <source>
        <dbReference type="Proteomes" id="UP000271098"/>
    </source>
</evidence>
<evidence type="ECO:0000313" key="1">
    <source>
        <dbReference type="EMBL" id="VDK27252.1"/>
    </source>
</evidence>
<name>A0A183CUC8_9BILA</name>
<dbReference type="WBParaSite" id="GPUH_0000006801-mRNA-1">
    <property type="protein sequence ID" value="GPUH_0000006801-mRNA-1"/>
    <property type="gene ID" value="GPUH_0000006801"/>
</dbReference>
<dbReference type="EMBL" id="UYRT01000044">
    <property type="protein sequence ID" value="VDK27252.1"/>
    <property type="molecule type" value="Genomic_DNA"/>
</dbReference>
<reference evidence="1 2" key="2">
    <citation type="submission" date="2018-11" db="EMBL/GenBank/DDBJ databases">
        <authorList>
            <consortium name="Pathogen Informatics"/>
        </authorList>
    </citation>
    <scope>NUCLEOTIDE SEQUENCE [LARGE SCALE GENOMIC DNA]</scope>
</reference>
<reference evidence="3" key="1">
    <citation type="submission" date="2016-06" db="UniProtKB">
        <authorList>
            <consortium name="WormBaseParasite"/>
        </authorList>
    </citation>
    <scope>IDENTIFICATION</scope>
</reference>
<dbReference type="Proteomes" id="UP000271098">
    <property type="component" value="Unassembled WGS sequence"/>
</dbReference>
<organism evidence="3">
    <name type="scientific">Gongylonema pulchrum</name>
    <dbReference type="NCBI Taxonomy" id="637853"/>
    <lineage>
        <taxon>Eukaryota</taxon>
        <taxon>Metazoa</taxon>
        <taxon>Ecdysozoa</taxon>
        <taxon>Nematoda</taxon>
        <taxon>Chromadorea</taxon>
        <taxon>Rhabditida</taxon>
        <taxon>Spirurina</taxon>
        <taxon>Spiruromorpha</taxon>
        <taxon>Spiruroidea</taxon>
        <taxon>Gongylonematidae</taxon>
        <taxon>Gongylonema</taxon>
    </lineage>
</organism>
<keyword evidence="2" id="KW-1185">Reference proteome</keyword>
<evidence type="ECO:0000313" key="3">
    <source>
        <dbReference type="WBParaSite" id="GPUH_0000006801-mRNA-1"/>
    </source>
</evidence>
<sequence>MGGDESGKAPGGMLCGNRFPCSLGKTSKMSSTLVSKEEGEVKKLTANTNSSALRYLVEGDSAAITHTTPSPHN</sequence>
<proteinExistence type="predicted"/>
<dbReference type="AlphaFoldDB" id="A0A183CUC8"/>